<dbReference type="InterPro" id="IPR001647">
    <property type="entry name" value="HTH_TetR"/>
</dbReference>
<evidence type="ECO:0000313" key="7">
    <source>
        <dbReference type="Proteomes" id="UP001612928"/>
    </source>
</evidence>
<keyword evidence="3" id="KW-0804">Transcription</keyword>
<dbReference type="Gene3D" id="1.10.10.60">
    <property type="entry name" value="Homeodomain-like"/>
    <property type="match status" value="1"/>
</dbReference>
<sequence length="194" mass="20397">MATDRAAGRPRDRRTHEAIVSATEEMIMLHGYAGTSINAIASRAGVGKDAIYRRWPGKPELVYEALFARVDTGPVPDTGTLAGDVAQLTQALVDEFATPAATAALPGLLADFAADPALRTRLRSAFLAPARARMVEIFDRAGARGEIAGTAQVDLILDTLAGAVFFHVGLMGEPRTAELAAQLADIVTTGIGTR</sequence>
<gene>
    <name evidence="6" type="ORF">ACIBP5_01390</name>
</gene>
<evidence type="ECO:0000256" key="3">
    <source>
        <dbReference type="ARBA" id="ARBA00023163"/>
    </source>
</evidence>
<dbReference type="InterPro" id="IPR011075">
    <property type="entry name" value="TetR_C"/>
</dbReference>
<dbReference type="PRINTS" id="PR00455">
    <property type="entry name" value="HTHTETR"/>
</dbReference>
<evidence type="ECO:0000256" key="2">
    <source>
        <dbReference type="ARBA" id="ARBA00023125"/>
    </source>
</evidence>
<evidence type="ECO:0000256" key="4">
    <source>
        <dbReference type="PROSITE-ProRule" id="PRU00335"/>
    </source>
</evidence>
<protein>
    <submittedName>
        <fullName evidence="6">TetR/AcrR family transcriptional regulator</fullName>
    </submittedName>
</protein>
<proteinExistence type="predicted"/>
<feature type="domain" description="HTH tetR-type" evidence="5">
    <location>
        <begin position="13"/>
        <end position="73"/>
    </location>
</feature>
<organism evidence="6 7">
    <name type="scientific">Nonomuraea indica</name>
    <dbReference type="NCBI Taxonomy" id="1581193"/>
    <lineage>
        <taxon>Bacteria</taxon>
        <taxon>Bacillati</taxon>
        <taxon>Actinomycetota</taxon>
        <taxon>Actinomycetes</taxon>
        <taxon>Streptosporangiales</taxon>
        <taxon>Streptosporangiaceae</taxon>
        <taxon>Nonomuraea</taxon>
    </lineage>
</organism>
<dbReference type="PROSITE" id="PS50977">
    <property type="entry name" value="HTH_TETR_2"/>
    <property type="match status" value="1"/>
</dbReference>
<dbReference type="SUPFAM" id="SSF46689">
    <property type="entry name" value="Homeodomain-like"/>
    <property type="match status" value="1"/>
</dbReference>
<keyword evidence="7" id="KW-1185">Reference proteome</keyword>
<dbReference type="SUPFAM" id="SSF48498">
    <property type="entry name" value="Tetracyclin repressor-like, C-terminal domain"/>
    <property type="match status" value="1"/>
</dbReference>
<evidence type="ECO:0000256" key="1">
    <source>
        <dbReference type="ARBA" id="ARBA00023015"/>
    </source>
</evidence>
<dbReference type="Pfam" id="PF16859">
    <property type="entry name" value="TetR_C_11"/>
    <property type="match status" value="1"/>
</dbReference>
<dbReference type="Gene3D" id="1.10.357.10">
    <property type="entry name" value="Tetracycline Repressor, domain 2"/>
    <property type="match status" value="1"/>
</dbReference>
<accession>A0ABW7ZVN7</accession>
<dbReference type="InterPro" id="IPR036271">
    <property type="entry name" value="Tet_transcr_reg_TetR-rel_C_sf"/>
</dbReference>
<dbReference type="InterPro" id="IPR009057">
    <property type="entry name" value="Homeodomain-like_sf"/>
</dbReference>
<evidence type="ECO:0000259" key="5">
    <source>
        <dbReference type="PROSITE" id="PS50977"/>
    </source>
</evidence>
<dbReference type="Pfam" id="PF00440">
    <property type="entry name" value="TetR_N"/>
    <property type="match status" value="1"/>
</dbReference>
<keyword evidence="2 4" id="KW-0238">DNA-binding</keyword>
<dbReference type="RefSeq" id="WP_101789932.1">
    <property type="nucleotide sequence ID" value="NZ_JBITMB010000001.1"/>
</dbReference>
<evidence type="ECO:0000313" key="6">
    <source>
        <dbReference type="EMBL" id="MFI7438601.1"/>
    </source>
</evidence>
<keyword evidence="1" id="KW-0805">Transcription regulation</keyword>
<feature type="DNA-binding region" description="H-T-H motif" evidence="4">
    <location>
        <begin position="36"/>
        <end position="55"/>
    </location>
</feature>
<dbReference type="InterPro" id="IPR050109">
    <property type="entry name" value="HTH-type_TetR-like_transc_reg"/>
</dbReference>
<dbReference type="PANTHER" id="PTHR30055">
    <property type="entry name" value="HTH-TYPE TRANSCRIPTIONAL REGULATOR RUTR"/>
    <property type="match status" value="1"/>
</dbReference>
<dbReference type="PANTHER" id="PTHR30055:SF148">
    <property type="entry name" value="TETR-FAMILY TRANSCRIPTIONAL REGULATOR"/>
    <property type="match status" value="1"/>
</dbReference>
<comment type="caution">
    <text evidence="6">The sequence shown here is derived from an EMBL/GenBank/DDBJ whole genome shotgun (WGS) entry which is preliminary data.</text>
</comment>
<name>A0ABW7ZVN7_9ACTN</name>
<reference evidence="6 7" key="1">
    <citation type="submission" date="2024-10" db="EMBL/GenBank/DDBJ databases">
        <title>The Natural Products Discovery Center: Release of the First 8490 Sequenced Strains for Exploring Actinobacteria Biosynthetic Diversity.</title>
        <authorList>
            <person name="Kalkreuter E."/>
            <person name="Kautsar S.A."/>
            <person name="Yang D."/>
            <person name="Bader C.D."/>
            <person name="Teijaro C.N."/>
            <person name="Fluegel L."/>
            <person name="Davis C.M."/>
            <person name="Simpson J.R."/>
            <person name="Lauterbach L."/>
            <person name="Steele A.D."/>
            <person name="Gui C."/>
            <person name="Meng S."/>
            <person name="Li G."/>
            <person name="Viehrig K."/>
            <person name="Ye F."/>
            <person name="Su P."/>
            <person name="Kiefer A.F."/>
            <person name="Nichols A."/>
            <person name="Cepeda A.J."/>
            <person name="Yan W."/>
            <person name="Fan B."/>
            <person name="Jiang Y."/>
            <person name="Adhikari A."/>
            <person name="Zheng C.-J."/>
            <person name="Schuster L."/>
            <person name="Cowan T.M."/>
            <person name="Smanski M.J."/>
            <person name="Chevrette M.G."/>
            <person name="De Carvalho L.P.S."/>
            <person name="Shen B."/>
        </authorList>
    </citation>
    <scope>NUCLEOTIDE SEQUENCE [LARGE SCALE GENOMIC DNA]</scope>
    <source>
        <strain evidence="6 7">NPDC049503</strain>
    </source>
</reference>
<dbReference type="EMBL" id="JBITMB010000001">
    <property type="protein sequence ID" value="MFI7438601.1"/>
    <property type="molecule type" value="Genomic_DNA"/>
</dbReference>
<dbReference type="Proteomes" id="UP001612928">
    <property type="component" value="Unassembled WGS sequence"/>
</dbReference>